<evidence type="ECO:0000313" key="3">
    <source>
        <dbReference type="Proteomes" id="UP000586254"/>
    </source>
</evidence>
<dbReference type="InterPro" id="IPR043129">
    <property type="entry name" value="ATPase_NBD"/>
</dbReference>
<dbReference type="InterPro" id="IPR000600">
    <property type="entry name" value="ROK"/>
</dbReference>
<dbReference type="AlphaFoldDB" id="A0A1I5FHK9"/>
<comment type="caution">
    <text evidence="2">The sequence shown here is derived from an EMBL/GenBank/DDBJ whole genome shotgun (WGS) entry which is preliminary data.</text>
</comment>
<dbReference type="PANTHER" id="PTHR18964:SF149">
    <property type="entry name" value="BIFUNCTIONAL UDP-N-ACETYLGLUCOSAMINE 2-EPIMERASE_N-ACETYLMANNOSAMINE KINASE"/>
    <property type="match status" value="1"/>
</dbReference>
<gene>
    <name evidence="2" type="ORF">H0N91_12980</name>
</gene>
<proteinExistence type="inferred from homology"/>
<dbReference type="PANTHER" id="PTHR18964">
    <property type="entry name" value="ROK (REPRESSOR, ORF, KINASE) FAMILY"/>
    <property type="match status" value="1"/>
</dbReference>
<reference evidence="2 3" key="1">
    <citation type="submission" date="2020-07" db="EMBL/GenBank/DDBJ databases">
        <title>Organ Donor 1.</title>
        <authorList>
            <person name="Marsh A.J."/>
            <person name="Azcarate-Peril M.A."/>
        </authorList>
    </citation>
    <scope>NUCLEOTIDE SEQUENCE [LARGE SCALE GENOMIC DNA]</scope>
    <source>
        <strain evidence="2 3">AMC0717</strain>
    </source>
</reference>
<sequence>MNIGIDVGGTNLVAGLIGDSGEVFFKKKQPTRAREGYEAVLGRIEALVGQVMAEMRGQSPESVGIGVPGIVSADGKNVVSCPNLFWKNKPLKRDLEEKIHLPVYLANDATVAGIAENRFGSSQGCRDAVMFTLGTGVGGSVILGGRVVNGVHGVASEFGHMIVGDGLYRCNCGKMGCLETYSSATAVIWLAKKRIEEGCETEVLSMAGGDPEAVNAEMVINAAKNGDAVGLECFRSMTDHLGTAISNLVDVLDPEICVLGGGVAHAGAFLLEAVQKSTVKKITYKSLVKPEIVLATLENDAGLVGASCIKEYLYD</sequence>
<comment type="similarity">
    <text evidence="1">Belongs to the ROK (NagC/XylR) family.</text>
</comment>
<evidence type="ECO:0000256" key="1">
    <source>
        <dbReference type="ARBA" id="ARBA00006479"/>
    </source>
</evidence>
<dbReference type="Proteomes" id="UP000586254">
    <property type="component" value="Unassembled WGS sequence"/>
</dbReference>
<dbReference type="Pfam" id="PF00480">
    <property type="entry name" value="ROK"/>
    <property type="match status" value="1"/>
</dbReference>
<protein>
    <submittedName>
        <fullName evidence="2">ROK family protein</fullName>
    </submittedName>
</protein>
<name>A0A1I5FHK9_9FIRM</name>
<accession>A0A1I5FHK9</accession>
<organism evidence="2 3">
    <name type="scientific">Eubacterium callanderi</name>
    <dbReference type="NCBI Taxonomy" id="53442"/>
    <lineage>
        <taxon>Bacteria</taxon>
        <taxon>Bacillati</taxon>
        <taxon>Bacillota</taxon>
        <taxon>Clostridia</taxon>
        <taxon>Eubacteriales</taxon>
        <taxon>Eubacteriaceae</taxon>
        <taxon>Eubacterium</taxon>
    </lineage>
</organism>
<dbReference type="SUPFAM" id="SSF53067">
    <property type="entry name" value="Actin-like ATPase domain"/>
    <property type="match status" value="1"/>
</dbReference>
<dbReference type="Gene3D" id="3.30.420.40">
    <property type="match status" value="2"/>
</dbReference>
<evidence type="ECO:0000313" key="2">
    <source>
        <dbReference type="EMBL" id="NZA39014.1"/>
    </source>
</evidence>
<dbReference type="EMBL" id="JACCKS010000015">
    <property type="protein sequence ID" value="NZA39014.1"/>
    <property type="molecule type" value="Genomic_DNA"/>
</dbReference>
<dbReference type="RefSeq" id="WP_090410580.1">
    <property type="nucleotide sequence ID" value="NZ_CABJAI010000016.1"/>
</dbReference>